<keyword evidence="4" id="KW-0863">Zinc-finger</keyword>
<dbReference type="SUPFAM" id="SSF82771">
    <property type="entry name" value="GIY-YIG endonuclease"/>
    <property type="match status" value="1"/>
</dbReference>
<dbReference type="VEuPathDB" id="FungiDB:ASPZODRAFT_150726"/>
<dbReference type="OrthoDB" id="24645at2759"/>
<feature type="region of interest" description="Disordered" evidence="10">
    <location>
        <begin position="330"/>
        <end position="371"/>
    </location>
</feature>
<feature type="compositionally biased region" description="Polar residues" evidence="10">
    <location>
        <begin position="359"/>
        <end position="370"/>
    </location>
</feature>
<feature type="compositionally biased region" description="Basic and acidic residues" evidence="10">
    <location>
        <begin position="115"/>
        <end position="125"/>
    </location>
</feature>
<dbReference type="GeneID" id="34612122"/>
<protein>
    <recommendedName>
        <fullName evidence="11">GIY-YIG domain-containing protein</fullName>
    </recommendedName>
</protein>
<feature type="domain" description="GIY-YIG" evidence="11">
    <location>
        <begin position="8"/>
        <end position="90"/>
    </location>
</feature>
<dbReference type="InterPro" id="IPR000305">
    <property type="entry name" value="GIY-YIG_endonuc"/>
</dbReference>
<feature type="compositionally biased region" description="Basic residues" evidence="10">
    <location>
        <begin position="126"/>
        <end position="135"/>
    </location>
</feature>
<dbReference type="PANTHER" id="PTHR20208:SF10">
    <property type="entry name" value="STRUCTURE-SPECIFIC ENDONUCLEASE SUBUNIT SLX1"/>
    <property type="match status" value="1"/>
</dbReference>
<dbReference type="Gene3D" id="3.30.40.10">
    <property type="entry name" value="Zinc/RING finger domain, C3HC4 (zinc finger)"/>
    <property type="match status" value="1"/>
</dbReference>
<dbReference type="EMBL" id="KV878339">
    <property type="protein sequence ID" value="OJJ48512.1"/>
    <property type="molecule type" value="Genomic_DNA"/>
</dbReference>
<comment type="caution">
    <text evidence="9">Lacks conserved residue(s) required for the propagation of feature annotation.</text>
</comment>
<feature type="region of interest" description="Disordered" evidence="10">
    <location>
        <begin position="29"/>
        <end position="50"/>
    </location>
</feature>
<dbReference type="AlphaFoldDB" id="A0A1L9SML4"/>
<dbReference type="PROSITE" id="PS50164">
    <property type="entry name" value="GIY_YIG"/>
    <property type="match status" value="1"/>
</dbReference>
<dbReference type="InterPro" id="IPR048749">
    <property type="entry name" value="SLX1_C"/>
</dbReference>
<dbReference type="Proteomes" id="UP000184188">
    <property type="component" value="Unassembled WGS sequence"/>
</dbReference>
<comment type="function">
    <text evidence="9">Catalytic subunit of the SLX1-SLX4 structure-specific endonuclease that resolves DNA secondary structures generated during DNA repair and recombination. Has endonuclease activity towards branched DNA substrates, introducing single-strand cuts in duplex DNA close to junctions with ss-DNA.</text>
</comment>
<dbReference type="InterPro" id="IPR050381">
    <property type="entry name" value="SLX1_endonuclease"/>
</dbReference>
<keyword evidence="5 9" id="KW-0378">Hydrolase</keyword>
<dbReference type="Pfam" id="PF21202">
    <property type="entry name" value="SLX1_C"/>
    <property type="match status" value="1"/>
</dbReference>
<dbReference type="InterPro" id="IPR027520">
    <property type="entry name" value="Slx1"/>
</dbReference>
<keyword evidence="6 9" id="KW-0233">DNA recombination</keyword>
<comment type="subunit">
    <text evidence="9">Forms a heterodimer with SLX4.</text>
</comment>
<keyword evidence="3 9" id="KW-0227">DNA damage</keyword>
<gene>
    <name evidence="12" type="ORF">ASPZODRAFT_150726</name>
</gene>
<comment type="subcellular location">
    <subcellularLocation>
        <location evidence="9">Nucleus</location>
    </subcellularLocation>
</comment>
<evidence type="ECO:0000256" key="2">
    <source>
        <dbReference type="ARBA" id="ARBA00022759"/>
    </source>
</evidence>
<evidence type="ECO:0000256" key="5">
    <source>
        <dbReference type="ARBA" id="ARBA00022801"/>
    </source>
</evidence>
<evidence type="ECO:0000256" key="8">
    <source>
        <dbReference type="ARBA" id="ARBA00023242"/>
    </source>
</evidence>
<dbReference type="GO" id="GO:0008821">
    <property type="term" value="F:crossover junction DNA endonuclease activity"/>
    <property type="evidence" value="ECO:0007669"/>
    <property type="project" value="TreeGrafter"/>
</dbReference>
<dbReference type="PANTHER" id="PTHR20208">
    <property type="entry name" value="STRUCTURE-SPECIFIC ENDONUCLEASE SUBUNIT SLX1"/>
    <property type="match status" value="1"/>
</dbReference>
<dbReference type="GO" id="GO:0008270">
    <property type="term" value="F:zinc ion binding"/>
    <property type="evidence" value="ECO:0007669"/>
    <property type="project" value="UniProtKB-KW"/>
</dbReference>
<evidence type="ECO:0000256" key="9">
    <source>
        <dbReference type="HAMAP-Rule" id="MF_03100"/>
    </source>
</evidence>
<evidence type="ECO:0000256" key="3">
    <source>
        <dbReference type="ARBA" id="ARBA00022763"/>
    </source>
</evidence>
<proteinExistence type="inferred from homology"/>
<accession>A0A1L9SML4</accession>
<dbReference type="GO" id="GO:0000724">
    <property type="term" value="P:double-strand break repair via homologous recombination"/>
    <property type="evidence" value="ECO:0007669"/>
    <property type="project" value="TreeGrafter"/>
</dbReference>
<evidence type="ECO:0000256" key="4">
    <source>
        <dbReference type="ARBA" id="ARBA00022771"/>
    </source>
</evidence>
<dbReference type="Gene3D" id="3.40.1440.10">
    <property type="entry name" value="GIY-YIG endonuclease"/>
    <property type="match status" value="1"/>
</dbReference>
<keyword evidence="4" id="KW-0479">Metal-binding</keyword>
<feature type="region of interest" description="Disordered" evidence="10">
    <location>
        <begin position="87"/>
        <end position="135"/>
    </location>
</feature>
<dbReference type="GO" id="GO:0033557">
    <property type="term" value="C:Slx1-Slx4 complex"/>
    <property type="evidence" value="ECO:0007669"/>
    <property type="project" value="UniProtKB-UniRule"/>
</dbReference>
<evidence type="ECO:0000313" key="12">
    <source>
        <dbReference type="EMBL" id="OJJ48512.1"/>
    </source>
</evidence>
<dbReference type="InterPro" id="IPR013083">
    <property type="entry name" value="Znf_RING/FYVE/PHD"/>
</dbReference>
<sequence>MTEKPIPAFYGCYLLRSSVRHASLYIGSTPNPRRRLAQHNGLSKGGAKRTARENLRPWEMVIVVHGFPSRVAALQFEWAWQKTHASRHVDPEEANAAHRKTSRANQPDTEASGVGEKDVDANADKGKKRKARPTRRSLLRTLADLHRLLRSAYFTGWPLTLRFFAPDVQQVWTSLCDREAVILPGNIQVVLEKEDGVQSSEDGAGNAAQIRRMPVDYSDMQDYVGKSAFLLDGTEEAEEGDLRCRLCKARVIPNDDLVAVCPQMDCHCITHVVCLAAEFLKTSNNPDQLVPPMQGMCPACQSTVSWTLMMKELSLRTRGRDEVQNILKRKKRMQSSPPPVVPSAVVDSDSWDETHDLVSDSSTGERSTAPLNVAAKPAEIVIEDSEWDDVDVLE</sequence>
<keyword evidence="2 9" id="KW-0255">Endonuclease</keyword>
<reference evidence="13" key="1">
    <citation type="journal article" date="2017" name="Genome Biol.">
        <title>Comparative genomics reveals high biological diversity and specific adaptations in the industrially and medically important fungal genus Aspergillus.</title>
        <authorList>
            <person name="de Vries R.P."/>
            <person name="Riley R."/>
            <person name="Wiebenga A."/>
            <person name="Aguilar-Osorio G."/>
            <person name="Amillis S."/>
            <person name="Uchima C.A."/>
            <person name="Anderluh G."/>
            <person name="Asadollahi M."/>
            <person name="Askin M."/>
            <person name="Barry K."/>
            <person name="Battaglia E."/>
            <person name="Bayram O."/>
            <person name="Benocci T."/>
            <person name="Braus-Stromeyer S.A."/>
            <person name="Caldana C."/>
            <person name="Canovas D."/>
            <person name="Cerqueira G.C."/>
            <person name="Chen F."/>
            <person name="Chen W."/>
            <person name="Choi C."/>
            <person name="Clum A."/>
            <person name="Dos Santos R.A."/>
            <person name="Damasio A.R."/>
            <person name="Diallinas G."/>
            <person name="Emri T."/>
            <person name="Fekete E."/>
            <person name="Flipphi M."/>
            <person name="Freyberg S."/>
            <person name="Gallo A."/>
            <person name="Gournas C."/>
            <person name="Habgood R."/>
            <person name="Hainaut M."/>
            <person name="Harispe M.L."/>
            <person name="Henrissat B."/>
            <person name="Hilden K.S."/>
            <person name="Hope R."/>
            <person name="Hossain A."/>
            <person name="Karabika E."/>
            <person name="Karaffa L."/>
            <person name="Karanyi Z."/>
            <person name="Krasevec N."/>
            <person name="Kuo A."/>
            <person name="Kusch H."/>
            <person name="LaButti K."/>
            <person name="Lagendijk E.L."/>
            <person name="Lapidus A."/>
            <person name="Levasseur A."/>
            <person name="Lindquist E."/>
            <person name="Lipzen A."/>
            <person name="Logrieco A.F."/>
            <person name="MacCabe A."/>
            <person name="Maekelae M.R."/>
            <person name="Malavazi I."/>
            <person name="Melin P."/>
            <person name="Meyer V."/>
            <person name="Mielnichuk N."/>
            <person name="Miskei M."/>
            <person name="Molnar A.P."/>
            <person name="Mule G."/>
            <person name="Ngan C.Y."/>
            <person name="Orejas M."/>
            <person name="Orosz E."/>
            <person name="Ouedraogo J.P."/>
            <person name="Overkamp K.M."/>
            <person name="Park H.-S."/>
            <person name="Perrone G."/>
            <person name="Piumi F."/>
            <person name="Punt P.J."/>
            <person name="Ram A.F."/>
            <person name="Ramon A."/>
            <person name="Rauscher S."/>
            <person name="Record E."/>
            <person name="Riano-Pachon D.M."/>
            <person name="Robert V."/>
            <person name="Roehrig J."/>
            <person name="Ruller R."/>
            <person name="Salamov A."/>
            <person name="Salih N.S."/>
            <person name="Samson R.A."/>
            <person name="Sandor E."/>
            <person name="Sanguinetti M."/>
            <person name="Schuetze T."/>
            <person name="Sepcic K."/>
            <person name="Shelest E."/>
            <person name="Sherlock G."/>
            <person name="Sophianopoulou V."/>
            <person name="Squina F.M."/>
            <person name="Sun H."/>
            <person name="Susca A."/>
            <person name="Todd R.B."/>
            <person name="Tsang A."/>
            <person name="Unkles S.E."/>
            <person name="van de Wiele N."/>
            <person name="van Rossen-Uffink D."/>
            <person name="Oliveira J.V."/>
            <person name="Vesth T.C."/>
            <person name="Visser J."/>
            <person name="Yu J.-H."/>
            <person name="Zhou M."/>
            <person name="Andersen M.R."/>
            <person name="Archer D.B."/>
            <person name="Baker S.E."/>
            <person name="Benoit I."/>
            <person name="Brakhage A.A."/>
            <person name="Braus G.H."/>
            <person name="Fischer R."/>
            <person name="Frisvad J.C."/>
            <person name="Goldman G.H."/>
            <person name="Houbraken J."/>
            <person name="Oakley B."/>
            <person name="Pocsi I."/>
            <person name="Scazzocchio C."/>
            <person name="Seiboth B."/>
            <person name="vanKuyk P.A."/>
            <person name="Wortman J."/>
            <person name="Dyer P.S."/>
            <person name="Grigoriev I.V."/>
        </authorList>
    </citation>
    <scope>NUCLEOTIDE SEQUENCE [LARGE SCALE GENOMIC DNA]</scope>
    <source>
        <strain evidence="13">CBS 506.65</strain>
    </source>
</reference>
<evidence type="ECO:0000313" key="13">
    <source>
        <dbReference type="Proteomes" id="UP000184188"/>
    </source>
</evidence>
<dbReference type="STRING" id="1073090.A0A1L9SML4"/>
<evidence type="ECO:0000256" key="1">
    <source>
        <dbReference type="ARBA" id="ARBA00022722"/>
    </source>
</evidence>
<name>A0A1L9SML4_9EURO</name>
<dbReference type="HAMAP" id="MF_03100">
    <property type="entry name" value="Endonuc_su_Slx1"/>
    <property type="match status" value="1"/>
</dbReference>
<keyword evidence="7 9" id="KW-0234">DNA repair</keyword>
<keyword evidence="1 9" id="KW-0540">Nuclease</keyword>
<evidence type="ECO:0000256" key="6">
    <source>
        <dbReference type="ARBA" id="ARBA00023172"/>
    </source>
</evidence>
<evidence type="ECO:0000256" key="7">
    <source>
        <dbReference type="ARBA" id="ARBA00023204"/>
    </source>
</evidence>
<dbReference type="FunFam" id="3.40.1440.10:FF:000006">
    <property type="entry name" value="Structure-specific endonuclease subunit SLX1"/>
    <property type="match status" value="1"/>
</dbReference>
<keyword evidence="4" id="KW-0862">Zinc</keyword>
<dbReference type="Pfam" id="PF01541">
    <property type="entry name" value="GIY-YIG"/>
    <property type="match status" value="1"/>
</dbReference>
<dbReference type="InterPro" id="IPR035901">
    <property type="entry name" value="GIY-YIG_endonuc_sf"/>
</dbReference>
<evidence type="ECO:0000256" key="10">
    <source>
        <dbReference type="SAM" id="MobiDB-lite"/>
    </source>
</evidence>
<dbReference type="CDD" id="cd10455">
    <property type="entry name" value="GIY-YIG_SLX1"/>
    <property type="match status" value="1"/>
</dbReference>
<comment type="similarity">
    <text evidence="9">Belongs to the SLX1 family.</text>
</comment>
<dbReference type="GO" id="GO:0017108">
    <property type="term" value="F:5'-flap endonuclease activity"/>
    <property type="evidence" value="ECO:0007669"/>
    <property type="project" value="InterPro"/>
</dbReference>
<comment type="cofactor">
    <cofactor evidence="9">
        <name>a divalent metal cation</name>
        <dbReference type="ChEBI" id="CHEBI:60240"/>
    </cofactor>
</comment>
<evidence type="ECO:0000259" key="11">
    <source>
        <dbReference type="PROSITE" id="PS50164"/>
    </source>
</evidence>
<keyword evidence="13" id="KW-1185">Reference proteome</keyword>
<keyword evidence="8 9" id="KW-0539">Nucleus</keyword>
<dbReference type="RefSeq" id="XP_022583022.1">
    <property type="nucleotide sequence ID" value="XM_022725657.1"/>
</dbReference>
<organism evidence="12 13">
    <name type="scientific">Penicilliopsis zonata CBS 506.65</name>
    <dbReference type="NCBI Taxonomy" id="1073090"/>
    <lineage>
        <taxon>Eukaryota</taxon>
        <taxon>Fungi</taxon>
        <taxon>Dikarya</taxon>
        <taxon>Ascomycota</taxon>
        <taxon>Pezizomycotina</taxon>
        <taxon>Eurotiomycetes</taxon>
        <taxon>Eurotiomycetidae</taxon>
        <taxon>Eurotiales</taxon>
        <taxon>Aspergillaceae</taxon>
        <taxon>Penicilliopsis</taxon>
    </lineage>
</organism>